<dbReference type="AlphaFoldDB" id="A0AAV1AF40"/>
<name>A0AAV1AF40_VICFA</name>
<dbReference type="EMBL" id="OX451739">
    <property type="protein sequence ID" value="CAI8608037.1"/>
    <property type="molecule type" value="Genomic_DNA"/>
</dbReference>
<protein>
    <submittedName>
        <fullName evidence="3">Uncharacterized protein</fullName>
    </submittedName>
</protein>
<dbReference type="EMBL" id="OX451739">
    <property type="protein sequence ID" value="CAI8608036.1"/>
    <property type="molecule type" value="Genomic_DNA"/>
</dbReference>
<keyword evidence="4" id="KW-1185">Reference proteome</keyword>
<organism evidence="3 4">
    <name type="scientific">Vicia faba</name>
    <name type="common">Broad bean</name>
    <name type="synonym">Faba vulgaris</name>
    <dbReference type="NCBI Taxonomy" id="3906"/>
    <lineage>
        <taxon>Eukaryota</taxon>
        <taxon>Viridiplantae</taxon>
        <taxon>Streptophyta</taxon>
        <taxon>Embryophyta</taxon>
        <taxon>Tracheophyta</taxon>
        <taxon>Spermatophyta</taxon>
        <taxon>Magnoliopsida</taxon>
        <taxon>eudicotyledons</taxon>
        <taxon>Gunneridae</taxon>
        <taxon>Pentapetalae</taxon>
        <taxon>rosids</taxon>
        <taxon>fabids</taxon>
        <taxon>Fabales</taxon>
        <taxon>Fabaceae</taxon>
        <taxon>Papilionoideae</taxon>
        <taxon>50 kb inversion clade</taxon>
        <taxon>NPAAA clade</taxon>
        <taxon>Hologalegina</taxon>
        <taxon>IRL clade</taxon>
        <taxon>Fabeae</taxon>
        <taxon>Vicia</taxon>
    </lineage>
</organism>
<evidence type="ECO:0000313" key="2">
    <source>
        <dbReference type="EMBL" id="CAI8608036.1"/>
    </source>
</evidence>
<evidence type="ECO:0000256" key="1">
    <source>
        <dbReference type="SAM" id="MobiDB-lite"/>
    </source>
</evidence>
<proteinExistence type="predicted"/>
<gene>
    <name evidence="2" type="ORF">VFH_IV065560</name>
    <name evidence="3" type="ORF">VFH_IV065640</name>
</gene>
<evidence type="ECO:0000313" key="3">
    <source>
        <dbReference type="EMBL" id="CAI8608037.1"/>
    </source>
</evidence>
<accession>A0AAV1AF40</accession>
<evidence type="ECO:0000313" key="4">
    <source>
        <dbReference type="Proteomes" id="UP001157006"/>
    </source>
</evidence>
<dbReference type="Proteomes" id="UP001157006">
    <property type="component" value="Chromosome 4"/>
</dbReference>
<reference evidence="3 4" key="1">
    <citation type="submission" date="2023-01" db="EMBL/GenBank/DDBJ databases">
        <authorList>
            <person name="Kreplak J."/>
        </authorList>
    </citation>
    <scope>NUCLEOTIDE SEQUENCE [LARGE SCALE GENOMIC DNA]</scope>
</reference>
<sequence>MGDNDADTTHIENIVDYSETNIDPNVEPHGEQSGEPPVEPPTEPTTKSSDNIPIFDTYLNNILNEDHGSTEDLKDENPKK</sequence>
<feature type="region of interest" description="Disordered" evidence="1">
    <location>
        <begin position="1"/>
        <end position="53"/>
    </location>
</feature>